<dbReference type="InterPro" id="IPR037012">
    <property type="entry name" value="NanQ/TabA/YiaL_sf"/>
</dbReference>
<evidence type="ECO:0000313" key="2">
    <source>
        <dbReference type="EMBL" id="MEQ2378902.1"/>
    </source>
</evidence>
<gene>
    <name evidence="2" type="ORF">WMO14_03245</name>
</gene>
<dbReference type="PANTHER" id="PTHR34986:SF1">
    <property type="entry name" value="PROTEIN YIAL"/>
    <property type="match status" value="1"/>
</dbReference>
<dbReference type="InterPro" id="IPR036412">
    <property type="entry name" value="HAD-like_sf"/>
</dbReference>
<accession>A0ABV1BT22</accession>
<evidence type="ECO:0000256" key="1">
    <source>
        <dbReference type="ARBA" id="ARBA00005893"/>
    </source>
</evidence>
<dbReference type="NCBIfam" id="TIGR00022">
    <property type="entry name" value="YhcH/YjgK/YiaL family protein"/>
    <property type="match status" value="1"/>
</dbReference>
<dbReference type="Gene3D" id="2.60.120.370">
    <property type="entry name" value="YhcH/YjgK/YiaL"/>
    <property type="match status" value="1"/>
</dbReference>
<dbReference type="InterPro" id="IPR004375">
    <property type="entry name" value="NanQ/TabA/YiaL"/>
</dbReference>
<dbReference type="PANTHER" id="PTHR34986">
    <property type="entry name" value="EVOLVED BETA-GALACTOSIDASE SUBUNIT BETA"/>
    <property type="match status" value="1"/>
</dbReference>
<dbReference type="RefSeq" id="WP_349153265.1">
    <property type="nucleotide sequence ID" value="NZ_DAWDAH010000001.1"/>
</dbReference>
<comment type="caution">
    <text evidence="2">The sequence shown here is derived from an EMBL/GenBank/DDBJ whole genome shotgun (WGS) entry which is preliminary data.</text>
</comment>
<sequence length="299" mass="33535">MIKYLIMDVDGTLTDGKIYMGPNGETMKSFSVKDGMVINCILKPMNIVPVIITARNSSIVQNRCDELGIKEVYQGKLNKLITLKEIVGEDGLGVCAYFGDDILDLKCMHPIKEAGGIVACPADAVKEVKAVADYVCINKAGEGALREFAEWLVSDRSNDNEIKDRIESAVKYLKKLKVSEADVGKRVDVNDNFYYSVQSYDTRPTEECKLESHRKYIDIQVMISGEESMDIADISRLTLKEEYNEEKDVMFWNIPTRMSKTTLLSGDCIVLYPETAHRGAQNIEETKHVLKIVGKVNID</sequence>
<keyword evidence="3" id="KW-1185">Reference proteome</keyword>
<dbReference type="SFLD" id="SFLDG01136">
    <property type="entry name" value="C1.6:_Phosphoserine_Phosphatas"/>
    <property type="match status" value="1"/>
</dbReference>
<organism evidence="2 3">
    <name type="scientific">[Lactobacillus] rogosae</name>
    <dbReference type="NCBI Taxonomy" id="706562"/>
    <lineage>
        <taxon>Bacteria</taxon>
        <taxon>Bacillati</taxon>
        <taxon>Bacillota</taxon>
        <taxon>Clostridia</taxon>
        <taxon>Lachnospirales</taxon>
        <taxon>Lachnospiraceae</taxon>
        <taxon>Lachnospira</taxon>
    </lineage>
</organism>
<protein>
    <submittedName>
        <fullName evidence="2">YhcH/YjgK/YiaL family protein</fullName>
    </submittedName>
</protein>
<evidence type="ECO:0000313" key="3">
    <source>
        <dbReference type="Proteomes" id="UP001442364"/>
    </source>
</evidence>
<dbReference type="EMBL" id="JBBMER010000002">
    <property type="protein sequence ID" value="MEQ2378902.1"/>
    <property type="molecule type" value="Genomic_DNA"/>
</dbReference>
<dbReference type="InterPro" id="IPR023214">
    <property type="entry name" value="HAD_sf"/>
</dbReference>
<reference evidence="2 3" key="1">
    <citation type="submission" date="2024-03" db="EMBL/GenBank/DDBJ databases">
        <title>Human intestinal bacterial collection.</title>
        <authorList>
            <person name="Pauvert C."/>
            <person name="Hitch T.C.A."/>
            <person name="Clavel T."/>
        </authorList>
    </citation>
    <scope>NUCLEOTIDE SEQUENCE [LARGE SCALE GENOMIC DNA]</scope>
    <source>
        <strain evidence="2 3">CLA-AA-H255</strain>
    </source>
</reference>
<dbReference type="SFLD" id="SFLDG01138">
    <property type="entry name" value="C1.6.2:_Deoxy-d-mannose-octulo"/>
    <property type="match status" value="1"/>
</dbReference>
<dbReference type="NCBIfam" id="TIGR01670">
    <property type="entry name" value="KdsC-phosphatas"/>
    <property type="match status" value="1"/>
</dbReference>
<dbReference type="Pfam" id="PF04074">
    <property type="entry name" value="DUF386"/>
    <property type="match status" value="1"/>
</dbReference>
<comment type="similarity">
    <text evidence="1">Belongs to the KdsC family.</text>
</comment>
<dbReference type="SUPFAM" id="SSF56784">
    <property type="entry name" value="HAD-like"/>
    <property type="match status" value="1"/>
</dbReference>
<dbReference type="InterPro" id="IPR010023">
    <property type="entry name" value="KdsC_fam"/>
</dbReference>
<dbReference type="SUPFAM" id="SSF51197">
    <property type="entry name" value="Clavaminate synthase-like"/>
    <property type="match status" value="1"/>
</dbReference>
<dbReference type="Proteomes" id="UP001442364">
    <property type="component" value="Unassembled WGS sequence"/>
</dbReference>
<name>A0ABV1BT22_9FIRM</name>
<dbReference type="Gene3D" id="3.40.50.1000">
    <property type="entry name" value="HAD superfamily/HAD-like"/>
    <property type="match status" value="1"/>
</dbReference>
<proteinExistence type="inferred from homology"/>
<dbReference type="SFLD" id="SFLDS00003">
    <property type="entry name" value="Haloacid_Dehalogenase"/>
    <property type="match status" value="1"/>
</dbReference>